<dbReference type="NCBIfam" id="NF009895">
    <property type="entry name" value="PRK13352.1"/>
    <property type="match status" value="1"/>
</dbReference>
<proteinExistence type="predicted"/>
<keyword evidence="3" id="KW-0949">S-adenosyl-L-methionine</keyword>
<evidence type="ECO:0000313" key="11">
    <source>
        <dbReference type="Proteomes" id="UP000824176"/>
    </source>
</evidence>
<dbReference type="EC" id="4.1.99.17" evidence="9"/>
<evidence type="ECO:0000256" key="6">
    <source>
        <dbReference type="ARBA" id="ARBA00023004"/>
    </source>
</evidence>
<accession>A0A9D2GVR1</accession>
<dbReference type="GO" id="GO:0070284">
    <property type="term" value="F:phosphomethylpyrimidine synthase activity"/>
    <property type="evidence" value="ECO:0007669"/>
    <property type="project" value="UniProtKB-EC"/>
</dbReference>
<keyword evidence="6" id="KW-0408">Iron</keyword>
<dbReference type="GO" id="GO:0046872">
    <property type="term" value="F:metal ion binding"/>
    <property type="evidence" value="ECO:0007669"/>
    <property type="project" value="UniProtKB-KW"/>
</dbReference>
<keyword evidence="7" id="KW-0411">Iron-sulfur</keyword>
<evidence type="ECO:0000256" key="9">
    <source>
        <dbReference type="NCBIfam" id="TIGR00190"/>
    </source>
</evidence>
<dbReference type="SFLD" id="SFLDS00113">
    <property type="entry name" value="Radical_SAM_Phosphomethylpyrim"/>
    <property type="match status" value="1"/>
</dbReference>
<evidence type="ECO:0000256" key="7">
    <source>
        <dbReference type="ARBA" id="ARBA00023014"/>
    </source>
</evidence>
<dbReference type="Pfam" id="PF01964">
    <property type="entry name" value="ThiC_Rad_SAM"/>
    <property type="match status" value="1"/>
</dbReference>
<dbReference type="InterPro" id="IPR002817">
    <property type="entry name" value="ThiC/BzaA/B"/>
</dbReference>
<evidence type="ECO:0000313" key="10">
    <source>
        <dbReference type="EMBL" id="HIZ90136.1"/>
    </source>
</evidence>
<dbReference type="SFLD" id="SFLDF00407">
    <property type="entry name" value="phosphomethylpyrimidine_syntha"/>
    <property type="match status" value="1"/>
</dbReference>
<evidence type="ECO:0000256" key="2">
    <source>
        <dbReference type="ARBA" id="ARBA00022485"/>
    </source>
</evidence>
<reference evidence="10" key="1">
    <citation type="journal article" date="2021" name="PeerJ">
        <title>Extensive microbial diversity within the chicken gut microbiome revealed by metagenomics and culture.</title>
        <authorList>
            <person name="Gilroy R."/>
            <person name="Ravi A."/>
            <person name="Getino M."/>
            <person name="Pursley I."/>
            <person name="Horton D.L."/>
            <person name="Alikhan N.F."/>
            <person name="Baker D."/>
            <person name="Gharbi K."/>
            <person name="Hall N."/>
            <person name="Watson M."/>
            <person name="Adriaenssens E.M."/>
            <person name="Foster-Nyarko E."/>
            <person name="Jarju S."/>
            <person name="Secka A."/>
            <person name="Antonio M."/>
            <person name="Oren A."/>
            <person name="Chaudhuri R.R."/>
            <person name="La Ragione R."/>
            <person name="Hildebrand F."/>
            <person name="Pallen M.J."/>
        </authorList>
    </citation>
    <scope>NUCLEOTIDE SEQUENCE</scope>
    <source>
        <strain evidence="10">ChiW4-1371</strain>
    </source>
</reference>
<dbReference type="NCBIfam" id="TIGR00190">
    <property type="entry name" value="thiC"/>
    <property type="match status" value="1"/>
</dbReference>
<dbReference type="Proteomes" id="UP000824176">
    <property type="component" value="Unassembled WGS sequence"/>
</dbReference>
<comment type="cofactor">
    <cofactor evidence="1">
        <name>[4Fe-4S] cluster</name>
        <dbReference type="ChEBI" id="CHEBI:49883"/>
    </cofactor>
</comment>
<dbReference type="AlphaFoldDB" id="A0A9D2GVR1"/>
<organism evidence="10 11">
    <name type="scientific">Candidatus Mucispirillum faecigallinarum</name>
    <dbReference type="NCBI Taxonomy" id="2838699"/>
    <lineage>
        <taxon>Bacteria</taxon>
        <taxon>Pseudomonadati</taxon>
        <taxon>Deferribacterota</taxon>
        <taxon>Deferribacteres</taxon>
        <taxon>Deferribacterales</taxon>
        <taxon>Mucispirillaceae</taxon>
        <taxon>Mucispirillum</taxon>
    </lineage>
</organism>
<dbReference type="EMBL" id="DXAQ01000139">
    <property type="protein sequence ID" value="HIZ90136.1"/>
    <property type="molecule type" value="Genomic_DNA"/>
</dbReference>
<evidence type="ECO:0000256" key="1">
    <source>
        <dbReference type="ARBA" id="ARBA00001966"/>
    </source>
</evidence>
<evidence type="ECO:0000256" key="4">
    <source>
        <dbReference type="ARBA" id="ARBA00022723"/>
    </source>
</evidence>
<name>A0A9D2GVR1_9BACT</name>
<dbReference type="GO" id="GO:0051539">
    <property type="term" value="F:4 iron, 4 sulfur cluster binding"/>
    <property type="evidence" value="ECO:0007669"/>
    <property type="project" value="UniProtKB-KW"/>
</dbReference>
<dbReference type="InterPro" id="IPR038521">
    <property type="entry name" value="ThiC/Bza_core_dom"/>
</dbReference>
<evidence type="ECO:0000256" key="5">
    <source>
        <dbReference type="ARBA" id="ARBA00022833"/>
    </source>
</evidence>
<dbReference type="PANTHER" id="PTHR30557:SF1">
    <property type="entry name" value="PHOSPHOMETHYLPYRIMIDINE SYNTHASE, CHLOROPLASTIC"/>
    <property type="match status" value="1"/>
</dbReference>
<dbReference type="PANTHER" id="PTHR30557">
    <property type="entry name" value="THIAMINE BIOSYNTHESIS PROTEIN THIC"/>
    <property type="match status" value="1"/>
</dbReference>
<dbReference type="Gene3D" id="3.20.20.540">
    <property type="entry name" value="Radical SAM ThiC family, central domain"/>
    <property type="match status" value="1"/>
</dbReference>
<reference evidence="10" key="2">
    <citation type="submission" date="2021-04" db="EMBL/GenBank/DDBJ databases">
        <authorList>
            <person name="Gilroy R."/>
        </authorList>
    </citation>
    <scope>NUCLEOTIDE SEQUENCE</scope>
    <source>
        <strain evidence="10">ChiW4-1371</strain>
    </source>
</reference>
<dbReference type="SFLD" id="SFLDG01114">
    <property type="entry name" value="phosphomethylpyrimidine_syntha"/>
    <property type="match status" value="1"/>
</dbReference>
<evidence type="ECO:0000256" key="8">
    <source>
        <dbReference type="ARBA" id="ARBA00023239"/>
    </source>
</evidence>
<comment type="caution">
    <text evidence="10">The sequence shown here is derived from an EMBL/GenBank/DDBJ whole genome shotgun (WGS) entry which is preliminary data.</text>
</comment>
<evidence type="ECO:0000256" key="3">
    <source>
        <dbReference type="ARBA" id="ARBA00022691"/>
    </source>
</evidence>
<sequence>MLSKNQNLHALFNANIENLVKNEFISKEVITEGINNGTMVLLANINHKNVKPVLIGQPAKIKVNANIGTSPLICSHAEEMEKLQVLEKAGADTYMDLSIGGDLDNIRKDLISSSSLPIGTVPLYAAAKRNTDKGKTIEQLDFEEVFEEIEKQAEMGVDFMTIHTGITEEAAAFAEKNRILGVVSRGGSMISRWVLKNKKENPLLTEFDRIINIAKKYNVTLSLGDSLRPGATFDAGDFPQFYEVSVLGMQAKAAQEKGVQVMIEGPGHVSLDAVESQVKTIKRLTNNAPLYILGPLVIDNSPGYDHIAGAIGAAAACVAGADFLCYLTPAEHLTLPNKEDVHNGVMASKIAAMAGDTALKRKYAVDMQNNMSIMRQKLDWQGMKKYALDKDVIDERRGNHKDKAECAMCGEFCSVKLQHNN</sequence>
<gene>
    <name evidence="10" type="primary">thiC</name>
    <name evidence="10" type="ORF">H9804_09315</name>
</gene>
<protein>
    <recommendedName>
        <fullName evidence="9">Phosphomethylpyrimidine synthase</fullName>
        <ecNumber evidence="9">4.1.99.17</ecNumber>
    </recommendedName>
</protein>
<keyword evidence="8 10" id="KW-0456">Lyase</keyword>
<keyword evidence="2" id="KW-0004">4Fe-4S</keyword>
<dbReference type="GO" id="GO:0009228">
    <property type="term" value="P:thiamine biosynthetic process"/>
    <property type="evidence" value="ECO:0007669"/>
    <property type="project" value="UniProtKB-UniRule"/>
</dbReference>
<keyword evidence="4" id="KW-0479">Metal-binding</keyword>
<keyword evidence="5" id="KW-0862">Zinc</keyword>